<dbReference type="GO" id="GO:0009103">
    <property type="term" value="P:lipopolysaccharide biosynthetic process"/>
    <property type="evidence" value="ECO:0007669"/>
    <property type="project" value="TreeGrafter"/>
</dbReference>
<evidence type="ECO:0000259" key="2">
    <source>
        <dbReference type="Pfam" id="PF00534"/>
    </source>
</evidence>
<accession>A0A7W9BTI2</accession>
<protein>
    <submittedName>
        <fullName evidence="3">Glycosyltransferase involved in cell wall biosynthesis</fullName>
    </submittedName>
</protein>
<gene>
    <name evidence="3" type="ORF">FHS99_002349</name>
</gene>
<dbReference type="CDD" id="cd03809">
    <property type="entry name" value="GT4_MtfB-like"/>
    <property type="match status" value="1"/>
</dbReference>
<evidence type="ECO:0000256" key="1">
    <source>
        <dbReference type="ARBA" id="ARBA00022679"/>
    </source>
</evidence>
<dbReference type="Pfam" id="PF00534">
    <property type="entry name" value="Glycos_transf_1"/>
    <property type="match status" value="1"/>
</dbReference>
<evidence type="ECO:0000313" key="4">
    <source>
        <dbReference type="Proteomes" id="UP000546701"/>
    </source>
</evidence>
<dbReference type="PANTHER" id="PTHR46401">
    <property type="entry name" value="GLYCOSYLTRANSFERASE WBBK-RELATED"/>
    <property type="match status" value="1"/>
</dbReference>
<proteinExistence type="predicted"/>
<keyword evidence="1 3" id="KW-0808">Transferase</keyword>
<reference evidence="3 4" key="1">
    <citation type="submission" date="2020-08" db="EMBL/GenBank/DDBJ databases">
        <title>Genomic Encyclopedia of Type Strains, Phase IV (KMG-IV): sequencing the most valuable type-strain genomes for metagenomic binning, comparative biology and taxonomic classification.</title>
        <authorList>
            <person name="Goeker M."/>
        </authorList>
    </citation>
    <scope>NUCLEOTIDE SEQUENCE [LARGE SCALE GENOMIC DNA]</scope>
    <source>
        <strain evidence="3 4">DSM 103336</strain>
    </source>
</reference>
<dbReference type="SUPFAM" id="SSF53756">
    <property type="entry name" value="UDP-Glycosyltransferase/glycogen phosphorylase"/>
    <property type="match status" value="1"/>
</dbReference>
<dbReference type="OrthoDB" id="9801609at2"/>
<dbReference type="PANTHER" id="PTHR46401:SF2">
    <property type="entry name" value="GLYCOSYLTRANSFERASE WBBK-RELATED"/>
    <property type="match status" value="1"/>
</dbReference>
<comment type="caution">
    <text evidence="3">The sequence shown here is derived from an EMBL/GenBank/DDBJ whole genome shotgun (WGS) entry which is preliminary data.</text>
</comment>
<dbReference type="InterPro" id="IPR001296">
    <property type="entry name" value="Glyco_trans_1"/>
</dbReference>
<dbReference type="GO" id="GO:0016757">
    <property type="term" value="F:glycosyltransferase activity"/>
    <property type="evidence" value="ECO:0007669"/>
    <property type="project" value="InterPro"/>
</dbReference>
<evidence type="ECO:0000313" key="3">
    <source>
        <dbReference type="EMBL" id="MBB5729853.1"/>
    </source>
</evidence>
<dbReference type="EMBL" id="JACIJR010000005">
    <property type="protein sequence ID" value="MBB5729853.1"/>
    <property type="molecule type" value="Genomic_DNA"/>
</dbReference>
<name>A0A7W9BTI2_9SPHN</name>
<dbReference type="Gene3D" id="3.40.50.2000">
    <property type="entry name" value="Glycogen Phosphorylase B"/>
    <property type="match status" value="2"/>
</dbReference>
<organism evidence="3 4">
    <name type="scientific">Sphingomonas prati</name>
    <dbReference type="NCBI Taxonomy" id="1843237"/>
    <lineage>
        <taxon>Bacteria</taxon>
        <taxon>Pseudomonadati</taxon>
        <taxon>Pseudomonadota</taxon>
        <taxon>Alphaproteobacteria</taxon>
        <taxon>Sphingomonadales</taxon>
        <taxon>Sphingomonadaceae</taxon>
        <taxon>Sphingomonas</taxon>
    </lineage>
</organism>
<sequence length="433" mass="47357">MTLSIGIDGYNLALPGGTGVATYGLTLAHALRAMGHETVGVFGLDVRGPVDGREVRFFDTLQRPPTDRRKGLASAARWTREAIRPFAPIALDPVPLTDRVDKAAFADSFPRFDRLVSRARLFGIAHRHYARTGRFVTVRMADPPQIMHWTYPVPITLEGARNVYTIHDIVPLKFPHATLDHKAHYQALLRDCIARADHICTVSDASRRDLLDWFPLDPARVTNTYQALPPAFRTPAADPAEDAAIVEGSFGLRHRGYFLFYGAVEPKKNVQRLIEAYLSTRSATPLLIVGRPWGHESARQVPNGSIPGVQASPAVMQIDYLPQRMLLRLIRGARAVTFPSLYEGFGLPVLEAMALGTPVLSSTAGAIPEVTGEAALLVDPHDIGAIADGLKRIDGDEVLRTDLASRGTMRAQIFSDVAYRARLAGLYASVMGS</sequence>
<dbReference type="RefSeq" id="WP_157175996.1">
    <property type="nucleotide sequence ID" value="NZ_BMJP01000003.1"/>
</dbReference>
<feature type="domain" description="Glycosyl transferase family 1" evidence="2">
    <location>
        <begin position="257"/>
        <end position="407"/>
    </location>
</feature>
<dbReference type="AlphaFoldDB" id="A0A7W9BTI2"/>
<keyword evidence="4" id="KW-1185">Reference proteome</keyword>
<dbReference type="Proteomes" id="UP000546701">
    <property type="component" value="Unassembled WGS sequence"/>
</dbReference>